<dbReference type="AlphaFoldDB" id="A0A1E2V610"/>
<keyword evidence="10 12" id="KW-0472">Membrane</keyword>
<dbReference type="Pfam" id="PF03977">
    <property type="entry name" value="OAD_beta"/>
    <property type="match status" value="1"/>
</dbReference>
<evidence type="ECO:0000256" key="9">
    <source>
        <dbReference type="ARBA" id="ARBA00022989"/>
    </source>
</evidence>
<dbReference type="GO" id="GO:0006814">
    <property type="term" value="P:sodium ion transport"/>
    <property type="evidence" value="ECO:0007669"/>
    <property type="project" value="UniProtKB-UniRule"/>
</dbReference>
<dbReference type="GO" id="GO:0015451">
    <property type="term" value="F:decarboxylation-driven active transmembrane transporter activity"/>
    <property type="evidence" value="ECO:0007669"/>
    <property type="project" value="UniProtKB-EC"/>
</dbReference>
<feature type="transmembrane region" description="Helical" evidence="13">
    <location>
        <begin position="42"/>
        <end position="66"/>
    </location>
</feature>
<keyword evidence="12" id="KW-0406">Ion transport</keyword>
<proteinExistence type="inferred from homology"/>
<dbReference type="Proteomes" id="UP000094291">
    <property type="component" value="Unassembled WGS sequence"/>
</dbReference>
<feature type="transmembrane region" description="Helical" evidence="13">
    <location>
        <begin position="275"/>
        <end position="301"/>
    </location>
</feature>
<dbReference type="InterPro" id="IPR005661">
    <property type="entry name" value="OadB_MmdB"/>
</dbReference>
<feature type="transmembrane region" description="Helical" evidence="13">
    <location>
        <begin position="12"/>
        <end position="35"/>
    </location>
</feature>
<name>A0A1E2V610_9GAMM</name>
<keyword evidence="7 13" id="KW-0812">Transmembrane</keyword>
<comment type="similarity">
    <text evidence="4 12">Belongs to the GcdB/MmdB/OadB family.</text>
</comment>
<evidence type="ECO:0000256" key="1">
    <source>
        <dbReference type="ARBA" id="ARBA00001959"/>
    </source>
</evidence>
<dbReference type="NCBIfam" id="TIGR01109">
    <property type="entry name" value="Na_pump_decarbB"/>
    <property type="match status" value="1"/>
</dbReference>
<feature type="transmembrane region" description="Helical" evidence="13">
    <location>
        <begin position="346"/>
        <end position="368"/>
    </location>
</feature>
<dbReference type="PANTHER" id="PTHR35806">
    <property type="entry name" value="OXALOACETATE DECARBOXYLASE BETA CHAIN 2"/>
    <property type="match status" value="1"/>
</dbReference>
<evidence type="ECO:0000256" key="2">
    <source>
        <dbReference type="ARBA" id="ARBA00003002"/>
    </source>
</evidence>
<dbReference type="GO" id="GO:0016829">
    <property type="term" value="F:lyase activity"/>
    <property type="evidence" value="ECO:0007669"/>
    <property type="project" value="InterPro"/>
</dbReference>
<dbReference type="PANTHER" id="PTHR35806:SF1">
    <property type="entry name" value="OXALOACETATE DECARBOXYLASE BETA CHAIN 2"/>
    <property type="match status" value="1"/>
</dbReference>
<keyword evidence="12" id="KW-0915">Sodium</keyword>
<evidence type="ECO:0000256" key="4">
    <source>
        <dbReference type="ARBA" id="ARBA00010924"/>
    </source>
</evidence>
<reference evidence="14 15" key="1">
    <citation type="submission" date="2016-08" db="EMBL/GenBank/DDBJ databases">
        <authorList>
            <person name="Seilhamer J.J."/>
        </authorList>
    </citation>
    <scope>NUCLEOTIDE SEQUENCE [LARGE SCALE GENOMIC DNA]</scope>
    <source>
        <strain evidence="14 15">PH27A</strain>
    </source>
</reference>
<feature type="transmembrane region" description="Helical" evidence="13">
    <location>
        <begin position="417"/>
        <end position="439"/>
    </location>
</feature>
<comment type="subcellular location">
    <subcellularLocation>
        <location evidence="3">Cell membrane</location>
        <topology evidence="3">Multi-pass membrane protein</topology>
    </subcellularLocation>
</comment>
<evidence type="ECO:0000313" key="14">
    <source>
        <dbReference type="EMBL" id="ODC02414.1"/>
    </source>
</evidence>
<feature type="transmembrane region" description="Helical" evidence="13">
    <location>
        <begin position="169"/>
        <end position="195"/>
    </location>
</feature>
<evidence type="ECO:0000256" key="11">
    <source>
        <dbReference type="ARBA" id="ARBA00048176"/>
    </source>
</evidence>
<keyword evidence="15" id="KW-1185">Reference proteome</keyword>
<comment type="catalytic activity">
    <reaction evidence="11 12">
        <text>oxaloacetate + 2 Na(+)(in) + H(+) = pyruvate + 2 Na(+)(out) + CO2</text>
        <dbReference type="Rhea" id="RHEA:57724"/>
        <dbReference type="ChEBI" id="CHEBI:15361"/>
        <dbReference type="ChEBI" id="CHEBI:15378"/>
        <dbReference type="ChEBI" id="CHEBI:16452"/>
        <dbReference type="ChEBI" id="CHEBI:16526"/>
        <dbReference type="ChEBI" id="CHEBI:29101"/>
        <dbReference type="EC" id="7.2.4.2"/>
    </reaction>
</comment>
<keyword evidence="6 12" id="KW-1003">Cell membrane</keyword>
<protein>
    <recommendedName>
        <fullName evidence="12">Oxaloacetate decarboxylase beta chain</fullName>
        <ecNumber evidence="12">7.2.4.2</ecNumber>
    </recommendedName>
</protein>
<evidence type="ECO:0000256" key="13">
    <source>
        <dbReference type="SAM" id="Phobius"/>
    </source>
</evidence>
<gene>
    <name evidence="14" type="ORF">BFW38_01520</name>
</gene>
<dbReference type="RefSeq" id="WP_068996799.1">
    <property type="nucleotide sequence ID" value="NZ_MDTQ01000001.1"/>
</dbReference>
<dbReference type="GO" id="GO:0005886">
    <property type="term" value="C:plasma membrane"/>
    <property type="evidence" value="ECO:0007669"/>
    <property type="project" value="UniProtKB-SubCell"/>
</dbReference>
<dbReference type="OrthoDB" id="9783838at2"/>
<feature type="transmembrane region" description="Helical" evidence="13">
    <location>
        <begin position="135"/>
        <end position="157"/>
    </location>
</feature>
<comment type="caution">
    <text evidence="14">The sequence shown here is derived from an EMBL/GenBank/DDBJ whole genome shotgun (WGS) entry which is preliminary data.</text>
</comment>
<evidence type="ECO:0000256" key="7">
    <source>
        <dbReference type="ARBA" id="ARBA00022692"/>
    </source>
</evidence>
<evidence type="ECO:0000256" key="3">
    <source>
        <dbReference type="ARBA" id="ARBA00004651"/>
    </source>
</evidence>
<dbReference type="STRING" id="197479.BFW38_01520"/>
<evidence type="ECO:0000256" key="10">
    <source>
        <dbReference type="ARBA" id="ARBA00023136"/>
    </source>
</evidence>
<keyword evidence="12" id="KW-0813">Transport</keyword>
<sequence length="440" mass="45519">MEKLLNLWQGSGLYNMSLGQGVMILICLGLLYLAIKKGFEPLLLVPIGFGGLLANIPEAGLALSAAEQAVHMHQPEVMLAIAQALAVPLDPGMTLGQLQSILAEVLHSSASPMQLAEAQAIAQTAGYSNGMLYNFYSVAIASGVAPLVIFMGVGAMTDFGPLLANPRTLFLGAAAQFGIFATLFGALGLSALGIMDFSVKQAAAIGIIGGADGPTSIYVSSLLAPELLGAIAVASYSYMALVPLIQPPIMKALTSAKERAIVMTQLRPVSRTEKIIFPLVLLILVALLLPDAAPLLGMFCFGNLMRECGVVERLSDTAQNALINITTIFLGLSVGSKLMADKFLAVETLGILGLGVIAFGIGTACGVLMAKLMNKVSHHAINPLIGSAGVSAVPMAARVSNKVGLESNPHNFLLMHAMGPNVAGVIGSAVAAGVMIKYLS</sequence>
<dbReference type="EMBL" id="MDTQ01000001">
    <property type="protein sequence ID" value="ODC02414.1"/>
    <property type="molecule type" value="Genomic_DNA"/>
</dbReference>
<evidence type="ECO:0000256" key="6">
    <source>
        <dbReference type="ARBA" id="ARBA00022475"/>
    </source>
</evidence>
<dbReference type="PIRSF" id="PIRSF015658">
    <property type="entry name" value="MmdB_OadB"/>
    <property type="match status" value="1"/>
</dbReference>
<keyword evidence="9 13" id="KW-1133">Transmembrane helix</keyword>
<comment type="cofactor">
    <cofactor evidence="1">
        <name>Na(+)</name>
        <dbReference type="ChEBI" id="CHEBI:29101"/>
    </cofactor>
</comment>
<evidence type="ECO:0000256" key="12">
    <source>
        <dbReference type="PIRNR" id="PIRNR015658"/>
    </source>
</evidence>
<dbReference type="EC" id="7.2.4.2" evidence="12"/>
<organism evidence="14 15">
    <name type="scientific">Terasakiispira papahanaumokuakeensis</name>
    <dbReference type="NCBI Taxonomy" id="197479"/>
    <lineage>
        <taxon>Bacteria</taxon>
        <taxon>Pseudomonadati</taxon>
        <taxon>Pseudomonadota</taxon>
        <taxon>Gammaproteobacteria</taxon>
        <taxon>Oceanospirillales</taxon>
        <taxon>Terasakiispira</taxon>
    </lineage>
</organism>
<accession>A0A1E2V610</accession>
<keyword evidence="12" id="KW-0739">Sodium transport</keyword>
<evidence type="ECO:0000256" key="8">
    <source>
        <dbReference type="ARBA" id="ARBA00022967"/>
    </source>
</evidence>
<feature type="transmembrane region" description="Helical" evidence="13">
    <location>
        <begin position="321"/>
        <end position="340"/>
    </location>
</feature>
<keyword evidence="8" id="KW-1278">Translocase</keyword>
<evidence type="ECO:0000256" key="5">
    <source>
        <dbReference type="ARBA" id="ARBA00011869"/>
    </source>
</evidence>
<comment type="subunit">
    <text evidence="5 12">Heterotrimer of an alpha, a beta and a gamma subunit.</text>
</comment>
<evidence type="ECO:0000313" key="15">
    <source>
        <dbReference type="Proteomes" id="UP000094291"/>
    </source>
</evidence>
<comment type="function">
    <text evidence="2 12">Catalyzes the decarboxylation of oxaloacetate coupled to Na(+) translocation.</text>
</comment>